<proteinExistence type="predicted"/>
<sequence>MKGPSASNGALIQTRRDVMIAMAIAGVASACRPAFASGRPDHAHDWDWLIGNWDVWHRRLKERLAGSNEWQEFTGKSALWLSLNGLGTIDDNIVDLPAGTYRGLTLRAFDPASRKWSIWWVDGRNASRIDPPVLGGFEGDTGIFVGEDTFKGRPVTVRFRWLDIHSARPNWEQSMSADGGKTWEVNWRNYFTRTNAKPSPLPRIEGAPRDFDFLVGSWHVRNRRLKQRLAGSTQWEEFDNSLVNWPVLGGFGNVGDNVFNAPGGTYCGVSLRVFDSETREWFSSWLDGRNPSQIGAPLRGSFKDGVGTFVGDDVSNGKPIKVRSQWSRITAGSAHWEQASSADGGRTWETNWISELTRKSS</sequence>
<organism evidence="1 2">
    <name type="scientific">Steroidobacter gossypii</name>
    <dbReference type="NCBI Taxonomy" id="2805490"/>
    <lineage>
        <taxon>Bacteria</taxon>
        <taxon>Pseudomonadati</taxon>
        <taxon>Pseudomonadota</taxon>
        <taxon>Gammaproteobacteria</taxon>
        <taxon>Steroidobacterales</taxon>
        <taxon>Steroidobacteraceae</taxon>
        <taxon>Steroidobacter</taxon>
    </lineage>
</organism>
<evidence type="ECO:0000313" key="1">
    <source>
        <dbReference type="EMBL" id="MBM0108073.1"/>
    </source>
</evidence>
<dbReference type="EMBL" id="JAEVLS010000006">
    <property type="protein sequence ID" value="MBM0108073.1"/>
    <property type="molecule type" value="Genomic_DNA"/>
</dbReference>
<name>A0ABS1X4D6_9GAMM</name>
<gene>
    <name evidence="1" type="ORF">JM946_25360</name>
</gene>
<accession>A0ABS1X4D6</accession>
<evidence type="ECO:0008006" key="3">
    <source>
        <dbReference type="Google" id="ProtNLM"/>
    </source>
</evidence>
<comment type="caution">
    <text evidence="1">The sequence shown here is derived from an EMBL/GenBank/DDBJ whole genome shotgun (WGS) entry which is preliminary data.</text>
</comment>
<evidence type="ECO:0000313" key="2">
    <source>
        <dbReference type="Proteomes" id="UP000661077"/>
    </source>
</evidence>
<dbReference type="Proteomes" id="UP000661077">
    <property type="component" value="Unassembled WGS sequence"/>
</dbReference>
<protein>
    <recommendedName>
        <fullName evidence="3">DUF1579 domain-containing protein</fullName>
    </recommendedName>
</protein>
<keyword evidence="2" id="KW-1185">Reference proteome</keyword>
<reference evidence="1 2" key="1">
    <citation type="journal article" date="2021" name="Int. J. Syst. Evol. Microbiol.">
        <title>Steroidobacter gossypii sp. nov., isolated from soil of cotton cropping field.</title>
        <authorList>
            <person name="Huang R."/>
            <person name="Yang S."/>
            <person name="Zhen C."/>
            <person name="Liu W."/>
        </authorList>
    </citation>
    <scope>NUCLEOTIDE SEQUENCE [LARGE SCALE GENOMIC DNA]</scope>
    <source>
        <strain evidence="1 2">S1-65</strain>
    </source>
</reference>
<dbReference type="PROSITE" id="PS51257">
    <property type="entry name" value="PROKAR_LIPOPROTEIN"/>
    <property type="match status" value="1"/>
</dbReference>
<dbReference type="RefSeq" id="WP_203170180.1">
    <property type="nucleotide sequence ID" value="NZ_JAEVLS010000006.1"/>
</dbReference>